<evidence type="ECO:0000313" key="3">
    <source>
        <dbReference type="Proteomes" id="UP000035762"/>
    </source>
</evidence>
<dbReference type="NCBIfam" id="NF006040">
    <property type="entry name" value="PRK08183.1"/>
    <property type="match status" value="1"/>
</dbReference>
<sequence length="173" mass="20180">MPYLCRSWEWYPKLHLDKGKGGWHQGRAMLPDRTDSRMKLFLLRIFTWWNGFTFGTQFWTWRFGELVGTDEMGNRYYRTKGGKIDPTLGIERRWVIYNGYAEATKVSPDWHGWLHHSVDVPPTEENYTPREWQRPHRPNLTGTPAAYRPSGSTLASGQRPSATGDYQAWTPGS</sequence>
<feature type="region of interest" description="Disordered" evidence="1">
    <location>
        <begin position="124"/>
        <end position="173"/>
    </location>
</feature>
<dbReference type="GO" id="GO:0006979">
    <property type="term" value="P:response to oxidative stress"/>
    <property type="evidence" value="ECO:0007669"/>
    <property type="project" value="TreeGrafter"/>
</dbReference>
<dbReference type="GO" id="GO:0045271">
    <property type="term" value="C:respiratory chain complex I"/>
    <property type="evidence" value="ECO:0007669"/>
    <property type="project" value="InterPro"/>
</dbReference>
<dbReference type="STRING" id="1035.BN961_01615"/>
<evidence type="ECO:0000313" key="2">
    <source>
        <dbReference type="EMBL" id="CEG08201.1"/>
    </source>
</evidence>
<gene>
    <name evidence="2" type="ORF">BN961_01615</name>
</gene>
<proteinExistence type="predicted"/>
<organism evidence="2 3">
    <name type="scientific">Afipia felis</name>
    <name type="common">Cat scratch disease bacillus</name>
    <dbReference type="NCBI Taxonomy" id="1035"/>
    <lineage>
        <taxon>Bacteria</taxon>
        <taxon>Pseudomonadati</taxon>
        <taxon>Pseudomonadota</taxon>
        <taxon>Alphaproteobacteria</taxon>
        <taxon>Hyphomicrobiales</taxon>
        <taxon>Nitrobacteraceae</taxon>
        <taxon>Afipia</taxon>
    </lineage>
</organism>
<protein>
    <submittedName>
        <fullName evidence="2">NADH dehydrogenase</fullName>
    </submittedName>
</protein>
<keyword evidence="3" id="KW-1185">Reference proteome</keyword>
<dbReference type="EMBL" id="CCAZ020000001">
    <property type="protein sequence ID" value="CEG08201.1"/>
    <property type="molecule type" value="Genomic_DNA"/>
</dbReference>
<dbReference type="Pfam" id="PF05071">
    <property type="entry name" value="NDUFA12"/>
    <property type="match status" value="1"/>
</dbReference>
<comment type="caution">
    <text evidence="2">The sequence shown here is derived from an EMBL/GenBank/DDBJ whole genome shotgun (WGS) entry which is preliminary data.</text>
</comment>
<name>A0A090MLA7_AFIFE</name>
<dbReference type="PANTHER" id="PTHR12910">
    <property type="entry name" value="NADH-UBIQUINONE OXIDOREDUCTASE SUBUNIT B17.2"/>
    <property type="match status" value="1"/>
</dbReference>
<feature type="compositionally biased region" description="Polar residues" evidence="1">
    <location>
        <begin position="150"/>
        <end position="161"/>
    </location>
</feature>
<dbReference type="InterPro" id="IPR007763">
    <property type="entry name" value="NDUFA12"/>
</dbReference>
<evidence type="ECO:0000256" key="1">
    <source>
        <dbReference type="SAM" id="MobiDB-lite"/>
    </source>
</evidence>
<dbReference type="Proteomes" id="UP000035762">
    <property type="component" value="Unassembled WGS sequence"/>
</dbReference>
<accession>A0A090MLA7</accession>
<dbReference type="PANTHER" id="PTHR12910:SF2">
    <property type="entry name" value="NADH DEHYDROGENASE [UBIQUINONE] 1 ALPHA SUBCOMPLEX SUBUNIT 12"/>
    <property type="match status" value="1"/>
</dbReference>
<reference evidence="2 3" key="1">
    <citation type="journal article" date="2014" name="Genome Announc.">
        <title>Genome Sequence of Afipia felis Strain 76713, Isolated in Hospital Water Using an Amoeba Co-Culture Procedure.</title>
        <authorList>
            <person name="Benamar S."/>
            <person name="La Scola B."/>
            <person name="Croce O."/>
        </authorList>
    </citation>
    <scope>NUCLEOTIDE SEQUENCE [LARGE SCALE GENOMIC DNA]</scope>
    <source>
        <strain evidence="2 3">76713</strain>
    </source>
</reference>
<dbReference type="AlphaFoldDB" id="A0A090MLA7"/>